<dbReference type="EMBL" id="JH657921">
    <property type="protein sequence ID" value="EXM33226.1"/>
    <property type="molecule type" value="Genomic_DNA"/>
</dbReference>
<gene>
    <name evidence="2" type="ORF">FOTG_03291</name>
</gene>
<accession>X0MIJ8</accession>
<evidence type="ECO:0000313" key="2">
    <source>
        <dbReference type="EMBL" id="EXM33226.1"/>
    </source>
</evidence>
<feature type="compositionally biased region" description="Basic and acidic residues" evidence="1">
    <location>
        <begin position="55"/>
        <end position="69"/>
    </location>
</feature>
<protein>
    <submittedName>
        <fullName evidence="2">Uncharacterized protein</fullName>
    </submittedName>
</protein>
<feature type="region of interest" description="Disordered" evidence="1">
    <location>
        <begin position="1"/>
        <end position="32"/>
    </location>
</feature>
<dbReference type="AlphaFoldDB" id="X0MIJ8"/>
<sequence length="111" mass="12573">MRKQDSQTATSFRLKCSPTTERGGIADVDYDDIDSEDEDSEMVTRNIFTWLRGEDGFPAPEREIREHPWIDNVEDGDDDDVPNNSYAGSTTGITSVDRWLLRASTQRSNSI</sequence>
<reference evidence="2" key="1">
    <citation type="submission" date="2011-11" db="EMBL/GenBank/DDBJ databases">
        <title>The Genome Sequence of Fusarium oxysporum Cotton.</title>
        <authorList>
            <consortium name="The Broad Institute Genome Sequencing Platform"/>
            <person name="Ma L.-J."/>
            <person name="Gale L.R."/>
            <person name="Schwartz D.C."/>
            <person name="Zhou S."/>
            <person name="Corby-Kistler H."/>
            <person name="Young S.K."/>
            <person name="Zeng Q."/>
            <person name="Gargeya S."/>
            <person name="Fitzgerald M."/>
            <person name="Haas B."/>
            <person name="Abouelleil A."/>
            <person name="Alvarado L."/>
            <person name="Arachchi H.M."/>
            <person name="Berlin A."/>
            <person name="Brown A."/>
            <person name="Chapman S.B."/>
            <person name="Chen Z."/>
            <person name="Dunbar C."/>
            <person name="Freedman E."/>
            <person name="Gearin G."/>
            <person name="Goldberg J."/>
            <person name="Griggs A."/>
            <person name="Gujja S."/>
            <person name="Heiman D."/>
            <person name="Howarth C."/>
            <person name="Larson L."/>
            <person name="Lui A."/>
            <person name="MacDonald P.J.P."/>
            <person name="Montmayeur A."/>
            <person name="Murphy C."/>
            <person name="Neiman D."/>
            <person name="Pearson M."/>
            <person name="Priest M."/>
            <person name="Roberts A."/>
            <person name="Saif S."/>
            <person name="Shea T."/>
            <person name="Shenoy N."/>
            <person name="Sisk P."/>
            <person name="Stolte C."/>
            <person name="Sykes S."/>
            <person name="Wortman J."/>
            <person name="Nusbaum C."/>
            <person name="Birren B."/>
        </authorList>
    </citation>
    <scope>NUCLEOTIDE SEQUENCE [LARGE SCALE GENOMIC DNA]</scope>
    <source>
        <strain evidence="2">25433</strain>
    </source>
</reference>
<name>X0MIJ8_FUSOX</name>
<feature type="compositionally biased region" description="Polar residues" evidence="1">
    <location>
        <begin position="1"/>
        <end position="11"/>
    </location>
</feature>
<dbReference type="HOGENOM" id="CLU_2158506_0_0_1"/>
<organism evidence="2">
    <name type="scientific">Fusarium oxysporum f. sp. vasinfectum 25433</name>
    <dbReference type="NCBI Taxonomy" id="1089449"/>
    <lineage>
        <taxon>Eukaryota</taxon>
        <taxon>Fungi</taxon>
        <taxon>Dikarya</taxon>
        <taxon>Ascomycota</taxon>
        <taxon>Pezizomycotina</taxon>
        <taxon>Sordariomycetes</taxon>
        <taxon>Hypocreomycetidae</taxon>
        <taxon>Hypocreales</taxon>
        <taxon>Nectriaceae</taxon>
        <taxon>Fusarium</taxon>
        <taxon>Fusarium oxysporum species complex</taxon>
    </lineage>
</organism>
<proteinExistence type="predicted"/>
<dbReference type="Proteomes" id="UP000030701">
    <property type="component" value="Unassembled WGS sequence"/>
</dbReference>
<reference evidence="2" key="2">
    <citation type="submission" date="2012-05" db="EMBL/GenBank/DDBJ databases">
        <title>The Genome Annotation of Fusarium oxysporum Cotton.</title>
        <authorList>
            <consortium name="The Broad Institute Genomics Platform"/>
            <person name="Ma L.-J."/>
            <person name="Corby-Kistler H."/>
            <person name="Broz K."/>
            <person name="Gale L.R."/>
            <person name="Jonkers W."/>
            <person name="O'Donnell K."/>
            <person name="Ploetz R."/>
            <person name="Steinberg C."/>
            <person name="Schwartz D.C."/>
            <person name="VanEtten H."/>
            <person name="Zhou S."/>
            <person name="Young S.K."/>
            <person name="Zeng Q."/>
            <person name="Gargeya S."/>
            <person name="Fitzgerald M."/>
            <person name="Abouelleil A."/>
            <person name="Alvarado L."/>
            <person name="Chapman S.B."/>
            <person name="Gainer-Dewar J."/>
            <person name="Goldberg J."/>
            <person name="Griggs A."/>
            <person name="Gujja S."/>
            <person name="Hansen M."/>
            <person name="Howarth C."/>
            <person name="Imamovic A."/>
            <person name="Ireland A."/>
            <person name="Larimer J."/>
            <person name="McCowan C."/>
            <person name="Murphy C."/>
            <person name="Pearson M."/>
            <person name="Poon T.W."/>
            <person name="Priest M."/>
            <person name="Roberts A."/>
            <person name="Saif S."/>
            <person name="Shea T."/>
            <person name="Sykes S."/>
            <person name="Wortman J."/>
            <person name="Nusbaum C."/>
            <person name="Birren B."/>
        </authorList>
    </citation>
    <scope>NUCLEOTIDE SEQUENCE</scope>
    <source>
        <strain evidence="2">25433</strain>
    </source>
</reference>
<evidence type="ECO:0000256" key="1">
    <source>
        <dbReference type="SAM" id="MobiDB-lite"/>
    </source>
</evidence>
<feature type="region of interest" description="Disordered" evidence="1">
    <location>
        <begin position="55"/>
        <end position="89"/>
    </location>
</feature>
<feature type="compositionally biased region" description="Acidic residues" evidence="1">
    <location>
        <begin position="72"/>
        <end position="81"/>
    </location>
</feature>